<evidence type="ECO:0000313" key="2">
    <source>
        <dbReference type="Proteomes" id="UP000613768"/>
    </source>
</evidence>
<name>A0AAW3ZIR2_9GAMM</name>
<dbReference type="EMBL" id="JACYTR010000005">
    <property type="protein sequence ID" value="MBD8524830.1"/>
    <property type="molecule type" value="Genomic_DNA"/>
</dbReference>
<dbReference type="RefSeq" id="WP_192028183.1">
    <property type="nucleotide sequence ID" value="NZ_JACYTR010000005.1"/>
</dbReference>
<reference evidence="1 2" key="1">
    <citation type="submission" date="2020-09" db="EMBL/GenBank/DDBJ databases">
        <title>Pseudoxanthomonas sp. CAU 1598 isolated from sand of Yaerae Beach.</title>
        <authorList>
            <person name="Kim W."/>
        </authorList>
    </citation>
    <scope>NUCLEOTIDE SEQUENCE [LARGE SCALE GENOMIC DNA]</scope>
    <source>
        <strain evidence="1 2">CAU 1598</strain>
    </source>
</reference>
<dbReference type="AlphaFoldDB" id="A0AAW3ZIR2"/>
<proteinExistence type="predicted"/>
<protein>
    <recommendedName>
        <fullName evidence="3">Secreted protein</fullName>
    </recommendedName>
</protein>
<keyword evidence="2" id="KW-1185">Reference proteome</keyword>
<dbReference type="Proteomes" id="UP000613768">
    <property type="component" value="Unassembled WGS sequence"/>
</dbReference>
<comment type="caution">
    <text evidence="1">The sequence shown here is derived from an EMBL/GenBank/DDBJ whole genome shotgun (WGS) entry which is preliminary data.</text>
</comment>
<evidence type="ECO:0008006" key="3">
    <source>
        <dbReference type="Google" id="ProtNLM"/>
    </source>
</evidence>
<gene>
    <name evidence="1" type="ORF">IFO71_03655</name>
</gene>
<accession>A0AAW3ZIR2</accession>
<evidence type="ECO:0000313" key="1">
    <source>
        <dbReference type="EMBL" id="MBD8524830.1"/>
    </source>
</evidence>
<sequence>MSVVMLLLLVAGVTMAIHMHQSALRARQRAKARRPSMTRIIDPKRQGGRISPVWQLHGNGCQCSTARRLAGQRLAIEDTVALQADGQQAPPCRCYYRPLRDERKSVRRDGSERRNTLRFDLLAQNRRLNSERRQKEQVWKQVA</sequence>
<organism evidence="1 2">
    <name type="scientific">Pseudomarimonas arenosa</name>
    <dbReference type="NCBI Taxonomy" id="2774145"/>
    <lineage>
        <taxon>Bacteria</taxon>
        <taxon>Pseudomonadati</taxon>
        <taxon>Pseudomonadota</taxon>
        <taxon>Gammaproteobacteria</taxon>
        <taxon>Lysobacterales</taxon>
        <taxon>Lysobacteraceae</taxon>
        <taxon>Pseudomarimonas</taxon>
    </lineage>
</organism>